<dbReference type="GO" id="GO:0015074">
    <property type="term" value="P:DNA integration"/>
    <property type="evidence" value="ECO:0007669"/>
    <property type="project" value="UniProtKB-KW"/>
</dbReference>
<dbReference type="InterPro" id="IPR013762">
    <property type="entry name" value="Integrase-like_cat_sf"/>
</dbReference>
<dbReference type="InterPro" id="IPR002104">
    <property type="entry name" value="Integrase_catalytic"/>
</dbReference>
<evidence type="ECO:0000256" key="5">
    <source>
        <dbReference type="PROSITE-ProRule" id="PRU01248"/>
    </source>
</evidence>
<feature type="domain" description="Tyr recombinase" evidence="6">
    <location>
        <begin position="274"/>
        <end position="470"/>
    </location>
</feature>
<dbReference type="CDD" id="cd00397">
    <property type="entry name" value="DNA_BRE_C"/>
    <property type="match status" value="1"/>
</dbReference>
<evidence type="ECO:0000259" key="6">
    <source>
        <dbReference type="PROSITE" id="PS51898"/>
    </source>
</evidence>
<dbReference type="InterPro" id="IPR004107">
    <property type="entry name" value="Integrase_SAM-like_N"/>
</dbReference>
<keyword evidence="3 5" id="KW-0238">DNA-binding</keyword>
<evidence type="ECO:0000256" key="1">
    <source>
        <dbReference type="ARBA" id="ARBA00008857"/>
    </source>
</evidence>
<dbReference type="PANTHER" id="PTHR30349">
    <property type="entry name" value="PHAGE INTEGRASE-RELATED"/>
    <property type="match status" value="1"/>
</dbReference>
<dbReference type="Pfam" id="PF00589">
    <property type="entry name" value="Phage_integrase"/>
    <property type="match status" value="1"/>
</dbReference>
<evidence type="ECO:0000256" key="4">
    <source>
        <dbReference type="ARBA" id="ARBA00023172"/>
    </source>
</evidence>
<dbReference type="PROSITE" id="PS51898">
    <property type="entry name" value="TYR_RECOMBINASE"/>
    <property type="match status" value="1"/>
</dbReference>
<gene>
    <name evidence="8" type="ORF">Pan265_24860</name>
</gene>
<dbReference type="InterPro" id="IPR044068">
    <property type="entry name" value="CB"/>
</dbReference>
<feature type="domain" description="Core-binding (CB)" evidence="7">
    <location>
        <begin position="115"/>
        <end position="202"/>
    </location>
</feature>
<keyword evidence="9" id="KW-1185">Reference proteome</keyword>
<dbReference type="InterPro" id="IPR010998">
    <property type="entry name" value="Integrase_recombinase_N"/>
</dbReference>
<accession>A0A518C066</accession>
<evidence type="ECO:0000313" key="9">
    <source>
        <dbReference type="Proteomes" id="UP000320386"/>
    </source>
</evidence>
<dbReference type="KEGG" id="mcad:Pan265_24860"/>
<dbReference type="Gene3D" id="1.10.443.10">
    <property type="entry name" value="Intergrase catalytic core"/>
    <property type="match status" value="1"/>
</dbReference>
<dbReference type="AlphaFoldDB" id="A0A518C066"/>
<organism evidence="8 9">
    <name type="scientific">Mucisphaera calidilacus</name>
    <dbReference type="NCBI Taxonomy" id="2527982"/>
    <lineage>
        <taxon>Bacteria</taxon>
        <taxon>Pseudomonadati</taxon>
        <taxon>Planctomycetota</taxon>
        <taxon>Phycisphaerae</taxon>
        <taxon>Phycisphaerales</taxon>
        <taxon>Phycisphaeraceae</taxon>
        <taxon>Mucisphaera</taxon>
    </lineage>
</organism>
<dbReference type="SUPFAM" id="SSF56349">
    <property type="entry name" value="DNA breaking-rejoining enzymes"/>
    <property type="match status" value="1"/>
</dbReference>
<dbReference type="OrthoDB" id="292546at2"/>
<proteinExistence type="inferred from homology"/>
<evidence type="ECO:0000259" key="7">
    <source>
        <dbReference type="PROSITE" id="PS51900"/>
    </source>
</evidence>
<keyword evidence="2" id="KW-0229">DNA integration</keyword>
<sequence length="491" mass="55340">MANIFRKTYTQHLPRQCEIVERRGQRVAMWSDRRGRKHYDQITTGKQGQTKIIRVSPTWFARYRDAQGIERIESTGCRDEQAARQVLADLLRRVEHVKSGILTAEQDRQAGFADQPIARHIAAYLEHLKAKTVRGKRVSTHHRRNVKHQLERVVAECGFKRVTDISRETMETWMNQREADGMAGRTRNTHRAAIVAFCNWCVDSGRLSFNPLAKLYKADELGDRRRNRRALTEDEITRLLRSAELRPIAELGRESVAKLDDEKSGHSTWTKAKLTFDTLDAAYQCGLKLLADQPDRVDALMFVGRQRALMYRIMICSGLRKSELASITVGQAHLEGQYPSLELLAKDEKAGRGAMIPLRADLVDALHAYIDDLQARACVTALRQDTHLFPIPKDMIRVFDRDLAAASIPKRDERDRVVDLHALRHTFGTHLARAGVAPRVAMAAMRHSSLELTMNVYTDPALLDVAGAVEALPAFGSSVGEVTDQPLSVAG</sequence>
<comment type="similarity">
    <text evidence="1">Belongs to the 'phage' integrase family.</text>
</comment>
<evidence type="ECO:0000256" key="3">
    <source>
        <dbReference type="ARBA" id="ARBA00023125"/>
    </source>
</evidence>
<reference evidence="8 9" key="1">
    <citation type="submission" date="2019-02" db="EMBL/GenBank/DDBJ databases">
        <title>Deep-cultivation of Planctomycetes and their phenomic and genomic characterization uncovers novel biology.</title>
        <authorList>
            <person name="Wiegand S."/>
            <person name="Jogler M."/>
            <person name="Boedeker C."/>
            <person name="Pinto D."/>
            <person name="Vollmers J."/>
            <person name="Rivas-Marin E."/>
            <person name="Kohn T."/>
            <person name="Peeters S.H."/>
            <person name="Heuer A."/>
            <person name="Rast P."/>
            <person name="Oberbeckmann S."/>
            <person name="Bunk B."/>
            <person name="Jeske O."/>
            <person name="Meyerdierks A."/>
            <person name="Storesund J.E."/>
            <person name="Kallscheuer N."/>
            <person name="Luecker S."/>
            <person name="Lage O.M."/>
            <person name="Pohl T."/>
            <person name="Merkel B.J."/>
            <person name="Hornburger P."/>
            <person name="Mueller R.-W."/>
            <person name="Bruemmer F."/>
            <person name="Labrenz M."/>
            <person name="Spormann A.M."/>
            <person name="Op den Camp H."/>
            <person name="Overmann J."/>
            <person name="Amann R."/>
            <person name="Jetten M.S.M."/>
            <person name="Mascher T."/>
            <person name="Medema M.H."/>
            <person name="Devos D.P."/>
            <person name="Kaster A.-K."/>
            <person name="Ovreas L."/>
            <person name="Rohde M."/>
            <person name="Galperin M.Y."/>
            <person name="Jogler C."/>
        </authorList>
    </citation>
    <scope>NUCLEOTIDE SEQUENCE [LARGE SCALE GENOMIC DNA]</scope>
    <source>
        <strain evidence="8 9">Pan265</strain>
    </source>
</reference>
<dbReference type="PROSITE" id="PS51900">
    <property type="entry name" value="CB"/>
    <property type="match status" value="1"/>
</dbReference>
<evidence type="ECO:0000313" key="8">
    <source>
        <dbReference type="EMBL" id="QDU72614.1"/>
    </source>
</evidence>
<dbReference type="RefSeq" id="WP_145446784.1">
    <property type="nucleotide sequence ID" value="NZ_CP036280.1"/>
</dbReference>
<evidence type="ECO:0000256" key="2">
    <source>
        <dbReference type="ARBA" id="ARBA00022908"/>
    </source>
</evidence>
<dbReference type="InterPro" id="IPR050090">
    <property type="entry name" value="Tyrosine_recombinase_XerCD"/>
</dbReference>
<keyword evidence="4" id="KW-0233">DNA recombination</keyword>
<dbReference type="GO" id="GO:0003677">
    <property type="term" value="F:DNA binding"/>
    <property type="evidence" value="ECO:0007669"/>
    <property type="project" value="UniProtKB-UniRule"/>
</dbReference>
<protein>
    <submittedName>
        <fullName evidence="8">Site-specific tyrosine recombinase XerC</fullName>
    </submittedName>
</protein>
<dbReference type="Pfam" id="PF02899">
    <property type="entry name" value="Phage_int_SAM_1"/>
    <property type="match status" value="1"/>
</dbReference>
<dbReference type="Gene3D" id="1.10.150.130">
    <property type="match status" value="1"/>
</dbReference>
<dbReference type="PANTHER" id="PTHR30349:SF64">
    <property type="entry name" value="PROPHAGE INTEGRASE INTD-RELATED"/>
    <property type="match status" value="1"/>
</dbReference>
<dbReference type="EMBL" id="CP036280">
    <property type="protein sequence ID" value="QDU72614.1"/>
    <property type="molecule type" value="Genomic_DNA"/>
</dbReference>
<name>A0A518C066_9BACT</name>
<dbReference type="GO" id="GO:0006310">
    <property type="term" value="P:DNA recombination"/>
    <property type="evidence" value="ECO:0007669"/>
    <property type="project" value="UniProtKB-KW"/>
</dbReference>
<dbReference type="Proteomes" id="UP000320386">
    <property type="component" value="Chromosome"/>
</dbReference>
<dbReference type="InterPro" id="IPR011010">
    <property type="entry name" value="DNA_brk_join_enz"/>
</dbReference>